<organism evidence="1 3">
    <name type="scientific">Streptococcus acidominimus</name>
    <dbReference type="NCBI Taxonomy" id="1326"/>
    <lineage>
        <taxon>Bacteria</taxon>
        <taxon>Bacillati</taxon>
        <taxon>Bacillota</taxon>
        <taxon>Bacilli</taxon>
        <taxon>Lactobacillales</taxon>
        <taxon>Streptococcaceae</taxon>
        <taxon>Streptococcus</taxon>
    </lineage>
</organism>
<dbReference type="EMBL" id="UHEN01000001">
    <property type="protein sequence ID" value="SUN06755.1"/>
    <property type="molecule type" value="Genomic_DNA"/>
</dbReference>
<dbReference type="OrthoDB" id="5124454at2"/>
<protein>
    <submittedName>
        <fullName evidence="2">EsaC protein analog (Listeria type 3)</fullName>
    </submittedName>
</protein>
<dbReference type="Pfam" id="PF13780">
    <property type="entry name" value="DUF4176"/>
    <property type="match status" value="1"/>
</dbReference>
<dbReference type="EMBL" id="MSJL01000009">
    <property type="protein sequence ID" value="OLF50253.1"/>
    <property type="molecule type" value="Genomic_DNA"/>
</dbReference>
<evidence type="ECO:0000313" key="2">
    <source>
        <dbReference type="EMBL" id="SUN06755.1"/>
    </source>
</evidence>
<dbReference type="RefSeq" id="WP_075098775.1">
    <property type="nucleotide sequence ID" value="NZ_MSJL01000009.1"/>
</dbReference>
<evidence type="ECO:0000313" key="3">
    <source>
        <dbReference type="Proteomes" id="UP000186437"/>
    </source>
</evidence>
<keyword evidence="3" id="KW-1185">Reference proteome</keyword>
<dbReference type="Proteomes" id="UP000186437">
    <property type="component" value="Unassembled WGS sequence"/>
</dbReference>
<dbReference type="AlphaFoldDB" id="A0A1Q8EEQ2"/>
<sequence length="99" mass="11352">MVERILPLGSVVCLKNGDGTELMIVARASVVLEQDREIYYDYGAVVIPQGMVTPEQVFFFNRENVETIIFRGFENKAEKKFAEYYEEMLSQSPYSKGEV</sequence>
<name>A0A1Q8EEQ2_STRAI</name>
<reference evidence="3" key="2">
    <citation type="submission" date="2016-12" db="EMBL/GenBank/DDBJ databases">
        <authorList>
            <person name="Gulvik C.A."/>
        </authorList>
    </citation>
    <scope>NUCLEOTIDE SEQUENCE [LARGE SCALE GENOMIC DNA]</scope>
    <source>
        <strain evidence="3">ATCC 51725</strain>
    </source>
</reference>
<accession>A0A1Q8EEQ2</accession>
<reference evidence="2 4" key="3">
    <citation type="submission" date="2018-06" db="EMBL/GenBank/DDBJ databases">
        <authorList>
            <consortium name="Pathogen Informatics"/>
            <person name="Doyle S."/>
        </authorList>
    </citation>
    <scope>NUCLEOTIDE SEQUENCE [LARGE SCALE GENOMIC DNA]</scope>
    <source>
        <strain evidence="2 4">NCTC12957</strain>
    </source>
</reference>
<gene>
    <name evidence="1" type="ORF">BU200_03115</name>
    <name evidence="2" type="ORF">NCTC12957_00801</name>
</gene>
<dbReference type="Proteomes" id="UP000255213">
    <property type="component" value="Unassembled WGS sequence"/>
</dbReference>
<reference evidence="1" key="1">
    <citation type="submission" date="2016-12" db="EMBL/GenBank/DDBJ databases">
        <authorList>
            <person name="Song W.-J."/>
            <person name="Kurnit D.M."/>
        </authorList>
    </citation>
    <scope>NUCLEOTIDE SEQUENCE [LARGE SCALE GENOMIC DNA]</scope>
    <source>
        <strain evidence="1">ATCC 51725</strain>
    </source>
</reference>
<evidence type="ECO:0000313" key="4">
    <source>
        <dbReference type="Proteomes" id="UP000255213"/>
    </source>
</evidence>
<evidence type="ECO:0000313" key="1">
    <source>
        <dbReference type="EMBL" id="OLF50253.1"/>
    </source>
</evidence>
<dbReference type="InterPro" id="IPR025233">
    <property type="entry name" value="DUF4176"/>
</dbReference>
<proteinExistence type="predicted"/>